<comment type="caution">
    <text evidence="1">The sequence shown here is derived from an EMBL/GenBank/DDBJ whole genome shotgun (WGS) entry which is preliminary data.</text>
</comment>
<sequence length="342" mass="39681">MRIGLVITVKNEARLLRQNVLYHLGIGVARIYIYLDGTTDGSEATVADLQQVVVEPSVTPETYQGQHVLKKFHDQASEHHTARQCLNTYDALQKCKQDGIDWLISLDADELFLTNNMGAEALTDFFSPYVTEHYDVIQFSVLEVVSRKLSYNHVMAEETLFKRQKNFSSRLDRLYRKVYNPYTKSCLTTSYWLGHTMGKAAINVNGDVIPYNVHRYVMQNGKPPKIKVAGHVLHYHLYDFEDFIKKYKNFKNRADTFLSGNAIEPLKKLWIQLVNDPDYDIEYLKDYYEQNIHFNTKALSALYKTRLFNVLKRRESAVVNITKPKEVLINREGQNYFDGISD</sequence>
<proteinExistence type="predicted"/>
<dbReference type="PANTHER" id="PTHR46701">
    <property type="entry name" value="GLYCOSYLTRANSFERASE-LIKE KOBITO 1"/>
    <property type="match status" value="1"/>
</dbReference>
<keyword evidence="2" id="KW-1185">Reference proteome</keyword>
<dbReference type="PANTHER" id="PTHR46701:SF7">
    <property type="entry name" value="GLYCOSYLTRANSFERASE-LIKE KOBITO 1"/>
    <property type="match status" value="1"/>
</dbReference>
<name>A0A8J6U5L4_9FLAO</name>
<dbReference type="GO" id="GO:0009737">
    <property type="term" value="P:response to abscisic acid"/>
    <property type="evidence" value="ECO:0007669"/>
    <property type="project" value="InterPro"/>
</dbReference>
<dbReference type="GO" id="GO:0030244">
    <property type="term" value="P:cellulose biosynthetic process"/>
    <property type="evidence" value="ECO:0007669"/>
    <property type="project" value="InterPro"/>
</dbReference>
<dbReference type="AlphaFoldDB" id="A0A8J6U5L4"/>
<protein>
    <submittedName>
        <fullName evidence="1">Glycosyltransferase family 2 protein</fullName>
    </submittedName>
</protein>
<reference evidence="1 2" key="1">
    <citation type="journal article" date="2018" name="J. Microbiol.">
        <title>Aestuariibaculum marinum sp. nov., a marine bacterium isolated from seawater in South Korea.</title>
        <authorList>
            <person name="Choi J."/>
            <person name="Lee D."/>
            <person name="Jang J.H."/>
            <person name="Cha S."/>
            <person name="Seo T."/>
        </authorList>
    </citation>
    <scope>NUCLEOTIDE SEQUENCE [LARGE SCALE GENOMIC DNA]</scope>
    <source>
        <strain evidence="1 2">IP7</strain>
    </source>
</reference>
<evidence type="ECO:0000313" key="1">
    <source>
        <dbReference type="EMBL" id="MBD0823874.1"/>
    </source>
</evidence>
<organism evidence="1 2">
    <name type="scientific">Aestuariibaculum marinum</name>
    <dbReference type="NCBI Taxonomy" id="2683592"/>
    <lineage>
        <taxon>Bacteria</taxon>
        <taxon>Pseudomonadati</taxon>
        <taxon>Bacteroidota</taxon>
        <taxon>Flavobacteriia</taxon>
        <taxon>Flavobacteriales</taxon>
        <taxon>Flavobacteriaceae</taxon>
    </lineage>
</organism>
<dbReference type="RefSeq" id="WP_188223189.1">
    <property type="nucleotide sequence ID" value="NZ_JACVXD010000003.1"/>
</dbReference>
<evidence type="ECO:0000313" key="2">
    <source>
        <dbReference type="Proteomes" id="UP000621516"/>
    </source>
</evidence>
<dbReference type="Proteomes" id="UP000621516">
    <property type="component" value="Unassembled WGS sequence"/>
</dbReference>
<dbReference type="InterPro" id="IPR044224">
    <property type="entry name" value="KOBITO1-like"/>
</dbReference>
<dbReference type="EMBL" id="JACVXD010000003">
    <property type="protein sequence ID" value="MBD0823874.1"/>
    <property type="molecule type" value="Genomic_DNA"/>
</dbReference>
<dbReference type="Pfam" id="PF13704">
    <property type="entry name" value="Glyco_tranf_2_4"/>
    <property type="match status" value="1"/>
</dbReference>
<accession>A0A8J6U5L4</accession>
<gene>
    <name evidence="1" type="ORF">ICJ85_07555</name>
</gene>